<comment type="caution">
    <text evidence="2">The sequence shown here is derived from an EMBL/GenBank/DDBJ whole genome shotgun (WGS) entry which is preliminary data.</text>
</comment>
<dbReference type="SUPFAM" id="SSF53098">
    <property type="entry name" value="Ribonuclease H-like"/>
    <property type="match status" value="1"/>
</dbReference>
<evidence type="ECO:0000259" key="1">
    <source>
        <dbReference type="Pfam" id="PF13482"/>
    </source>
</evidence>
<protein>
    <submittedName>
        <fullName evidence="2">Nuclease</fullName>
    </submittedName>
</protein>
<dbReference type="InterPro" id="IPR019993">
    <property type="entry name" value="RecB_nuclease_TM0106_put"/>
</dbReference>
<gene>
    <name evidence="2" type="ORF">CGZ94_05945</name>
</gene>
<name>A0A255GJD2_9ACTN</name>
<proteinExistence type="predicted"/>
<dbReference type="Pfam" id="PF13482">
    <property type="entry name" value="RNase_H_2"/>
    <property type="match status" value="1"/>
</dbReference>
<evidence type="ECO:0000313" key="2">
    <source>
        <dbReference type="EMBL" id="OYO15950.1"/>
    </source>
</evidence>
<dbReference type="AlphaFoldDB" id="A0A255GJD2"/>
<dbReference type="InterPro" id="IPR038720">
    <property type="entry name" value="YprB_RNase_H-like_dom"/>
</dbReference>
<keyword evidence="3" id="KW-1185">Reference proteome</keyword>
<dbReference type="OrthoDB" id="3274988at2"/>
<sequence>MCSAAWWRCIGRSPEVPAPLVLDAWAAQTCPVKTWYAHSPGVAAPEPRPDESLRESFAGGQSLVDEVLDSILRQARGPVIDLRPLTDRPVEEQLAACRAALASGPLLIIGGLLPGPPNGHRSGRPHLLVRGTDTDDARPGFHPVQIKRRRLTEPRIGDRSPIRVSRLAHPSPDAARALAERTLKPPRDRDGYLLQLAHYWRLLQSTGYAAPEPPLAGVIGTDEYRFDPDGEPAHGIGWIPLDVPLVRTFSRSSDTGWRLRTALERYDHEFDFRLKVAETARAGGPQLVQPIRNRECQSCAWWQRCEPVLGADDISVRIDKTPLDVREIGVLRGLGIRTVTELAATELAELKPRYLPEVRHREGAEKRIENAHRRARLMLAGVELERVTTGPIDVPAAEIEVDLDLETSADDRIYLWGFWVHDRRPGAETSEPRFVEFSAWSDLDADGEQALAVRALGWLRELAGSAEVRVYHYSPFEVHHVQRLAAAAPDHPVLAWALDHTAEWCDLFTVVRDHYFGTRGLGLKVVATLGAGFRWRDEEPGGLASQAWFAEACHGPTPEARSAARQRVLDYNEDDVRATWRLRHWLRAQP</sequence>
<dbReference type="NCBIfam" id="TIGR03491">
    <property type="entry name" value="TM0106 family RecB-like putative nuclease"/>
    <property type="match status" value="1"/>
</dbReference>
<reference evidence="2 3" key="1">
    <citation type="submission" date="2017-07" db="EMBL/GenBank/DDBJ databases">
        <title>Draft whole genome sequences of clinical Proprionibacteriaceae strains.</title>
        <authorList>
            <person name="Bernier A.-M."/>
            <person name="Bernard K."/>
            <person name="Domingo M.-C."/>
        </authorList>
    </citation>
    <scope>NUCLEOTIDE SEQUENCE [LARGE SCALE GENOMIC DNA]</scope>
    <source>
        <strain evidence="2 3">NML 030167</strain>
    </source>
</reference>
<feature type="domain" description="YprB ribonuclease H-like" evidence="1">
    <location>
        <begin position="403"/>
        <end position="586"/>
    </location>
</feature>
<evidence type="ECO:0000313" key="3">
    <source>
        <dbReference type="Proteomes" id="UP000215896"/>
    </source>
</evidence>
<dbReference type="EMBL" id="NMVO01000007">
    <property type="protein sequence ID" value="OYO15950.1"/>
    <property type="molecule type" value="Genomic_DNA"/>
</dbReference>
<dbReference type="InterPro" id="IPR012337">
    <property type="entry name" value="RNaseH-like_sf"/>
</dbReference>
<dbReference type="Proteomes" id="UP000215896">
    <property type="component" value="Unassembled WGS sequence"/>
</dbReference>
<accession>A0A255GJD2</accession>
<organism evidence="2 3">
    <name type="scientific">Enemella evansiae</name>
    <dbReference type="NCBI Taxonomy" id="2016499"/>
    <lineage>
        <taxon>Bacteria</taxon>
        <taxon>Bacillati</taxon>
        <taxon>Actinomycetota</taxon>
        <taxon>Actinomycetes</taxon>
        <taxon>Propionibacteriales</taxon>
        <taxon>Propionibacteriaceae</taxon>
        <taxon>Enemella</taxon>
    </lineage>
</organism>